<gene>
    <name evidence="1" type="ORF">SPARVUS_LOCUS7872872</name>
</gene>
<organism evidence="1 2">
    <name type="scientific">Staurois parvus</name>
    <dbReference type="NCBI Taxonomy" id="386267"/>
    <lineage>
        <taxon>Eukaryota</taxon>
        <taxon>Metazoa</taxon>
        <taxon>Chordata</taxon>
        <taxon>Craniata</taxon>
        <taxon>Vertebrata</taxon>
        <taxon>Euteleostomi</taxon>
        <taxon>Amphibia</taxon>
        <taxon>Batrachia</taxon>
        <taxon>Anura</taxon>
        <taxon>Neobatrachia</taxon>
        <taxon>Ranoidea</taxon>
        <taxon>Ranidae</taxon>
        <taxon>Staurois</taxon>
    </lineage>
</organism>
<comment type="caution">
    <text evidence="1">The sequence shown here is derived from an EMBL/GenBank/DDBJ whole genome shotgun (WGS) entry which is preliminary data.</text>
</comment>
<keyword evidence="2" id="KW-1185">Reference proteome</keyword>
<evidence type="ECO:0000313" key="1">
    <source>
        <dbReference type="EMBL" id="CAI9574082.1"/>
    </source>
</evidence>
<dbReference type="EMBL" id="CATNWA010014627">
    <property type="protein sequence ID" value="CAI9574082.1"/>
    <property type="molecule type" value="Genomic_DNA"/>
</dbReference>
<dbReference type="Proteomes" id="UP001162483">
    <property type="component" value="Unassembled WGS sequence"/>
</dbReference>
<evidence type="ECO:0000313" key="2">
    <source>
        <dbReference type="Proteomes" id="UP001162483"/>
    </source>
</evidence>
<sequence>MCVSRSILNTRNESLLLPGDVRGGRFSIVMSFYRSLCSSKYSHTSIVSVFLSEDVCI</sequence>
<protein>
    <submittedName>
        <fullName evidence="1">Uncharacterized protein</fullName>
    </submittedName>
</protein>
<reference evidence="1" key="1">
    <citation type="submission" date="2023-05" db="EMBL/GenBank/DDBJ databases">
        <authorList>
            <person name="Stuckert A."/>
        </authorList>
    </citation>
    <scope>NUCLEOTIDE SEQUENCE</scope>
</reference>
<name>A0ABN9DS89_9NEOB</name>
<accession>A0ABN9DS89</accession>
<proteinExistence type="predicted"/>